<keyword evidence="1" id="KW-0472">Membrane</keyword>
<keyword evidence="3" id="KW-1185">Reference proteome</keyword>
<proteinExistence type="predicted"/>
<sequence>MSDIRSSRRVTGIGTVLTFVYGVMALAASGRSFVQIVGRFGEAPLPYLLSAAAAVVYVIATIALLLSASRAWYRIAWIAVLFELVGVLVIGTLSWAVPEVFHADATVWSLYGNGYVWIPLVLPLVGIWYLATKRERARKDTA</sequence>
<feature type="transmembrane region" description="Helical" evidence="1">
    <location>
        <begin position="45"/>
        <end position="68"/>
    </location>
</feature>
<keyword evidence="1" id="KW-0812">Transmembrane</keyword>
<organism evidence="2 3">
    <name type="scientific">Microbacterium faecale</name>
    <dbReference type="NCBI Taxonomy" id="1804630"/>
    <lineage>
        <taxon>Bacteria</taxon>
        <taxon>Bacillati</taxon>
        <taxon>Actinomycetota</taxon>
        <taxon>Actinomycetes</taxon>
        <taxon>Micrococcales</taxon>
        <taxon>Microbacteriaceae</taxon>
        <taxon>Microbacterium</taxon>
    </lineage>
</organism>
<gene>
    <name evidence="2" type="ORF">GCM10010915_26480</name>
</gene>
<dbReference type="Proteomes" id="UP000633205">
    <property type="component" value="Unassembled WGS sequence"/>
</dbReference>
<dbReference type="RefSeq" id="WP_188712884.1">
    <property type="nucleotide sequence ID" value="NZ_BMHO01000002.1"/>
</dbReference>
<reference evidence="2" key="2">
    <citation type="submission" date="2020-09" db="EMBL/GenBank/DDBJ databases">
        <authorList>
            <person name="Sun Q."/>
            <person name="Zhou Y."/>
        </authorList>
    </citation>
    <scope>NUCLEOTIDE SEQUENCE</scope>
    <source>
        <strain evidence="2">CGMCC 1.15152</strain>
    </source>
</reference>
<feature type="transmembrane region" description="Helical" evidence="1">
    <location>
        <begin position="12"/>
        <end position="33"/>
    </location>
</feature>
<comment type="caution">
    <text evidence="2">The sequence shown here is derived from an EMBL/GenBank/DDBJ whole genome shotgun (WGS) entry which is preliminary data.</text>
</comment>
<keyword evidence="1" id="KW-1133">Transmembrane helix</keyword>
<reference evidence="2" key="1">
    <citation type="journal article" date="2014" name="Int. J. Syst. Evol. Microbiol.">
        <title>Complete genome sequence of Corynebacterium casei LMG S-19264T (=DSM 44701T), isolated from a smear-ripened cheese.</title>
        <authorList>
            <consortium name="US DOE Joint Genome Institute (JGI-PGF)"/>
            <person name="Walter F."/>
            <person name="Albersmeier A."/>
            <person name="Kalinowski J."/>
            <person name="Ruckert C."/>
        </authorList>
    </citation>
    <scope>NUCLEOTIDE SEQUENCE</scope>
    <source>
        <strain evidence="2">CGMCC 1.15152</strain>
    </source>
</reference>
<feature type="transmembrane region" description="Helical" evidence="1">
    <location>
        <begin position="108"/>
        <end position="131"/>
    </location>
</feature>
<dbReference type="EMBL" id="BMHO01000002">
    <property type="protein sequence ID" value="GGD44026.1"/>
    <property type="molecule type" value="Genomic_DNA"/>
</dbReference>
<accession>A0A916YGU8</accession>
<protein>
    <submittedName>
        <fullName evidence="2">Membrane protein</fullName>
    </submittedName>
</protein>
<evidence type="ECO:0000313" key="3">
    <source>
        <dbReference type="Proteomes" id="UP000633205"/>
    </source>
</evidence>
<dbReference type="AlphaFoldDB" id="A0A916YGU8"/>
<feature type="transmembrane region" description="Helical" evidence="1">
    <location>
        <begin position="75"/>
        <end position="96"/>
    </location>
</feature>
<evidence type="ECO:0000313" key="2">
    <source>
        <dbReference type="EMBL" id="GGD44026.1"/>
    </source>
</evidence>
<evidence type="ECO:0000256" key="1">
    <source>
        <dbReference type="SAM" id="Phobius"/>
    </source>
</evidence>
<name>A0A916YGU8_9MICO</name>